<evidence type="ECO:0000313" key="1">
    <source>
        <dbReference type="EMBL" id="KAJ6833018.1"/>
    </source>
</evidence>
<evidence type="ECO:0000313" key="2">
    <source>
        <dbReference type="Proteomes" id="UP001140949"/>
    </source>
</evidence>
<sequence>MLGLGLGFGEEDIKRRNLMKSWSNIISVNDSCYETSPDFIGRSNATGAGSRRRRRPKRAAAGLVVEGLWRSRPQRLPEVVLGTQVPGAEEVYHREDSDHLRARLFPWPRRQGRPFPKRGGAEEVKGYRGRHFGAAADAVEEGFCADRVPLRPSLLLRTGGT</sequence>
<dbReference type="Proteomes" id="UP001140949">
    <property type="component" value="Unassembled WGS sequence"/>
</dbReference>
<proteinExistence type="predicted"/>
<dbReference type="EMBL" id="JANAVB010015599">
    <property type="protein sequence ID" value="KAJ6833018.1"/>
    <property type="molecule type" value="Genomic_DNA"/>
</dbReference>
<accession>A0AAX6GXG7</accession>
<protein>
    <submittedName>
        <fullName evidence="1">Uncharacterized protein</fullName>
    </submittedName>
</protein>
<gene>
    <name evidence="1" type="ORF">M6B38_342820</name>
</gene>
<keyword evidence="2" id="KW-1185">Reference proteome</keyword>
<organism evidence="1 2">
    <name type="scientific">Iris pallida</name>
    <name type="common">Sweet iris</name>
    <dbReference type="NCBI Taxonomy" id="29817"/>
    <lineage>
        <taxon>Eukaryota</taxon>
        <taxon>Viridiplantae</taxon>
        <taxon>Streptophyta</taxon>
        <taxon>Embryophyta</taxon>
        <taxon>Tracheophyta</taxon>
        <taxon>Spermatophyta</taxon>
        <taxon>Magnoliopsida</taxon>
        <taxon>Liliopsida</taxon>
        <taxon>Asparagales</taxon>
        <taxon>Iridaceae</taxon>
        <taxon>Iridoideae</taxon>
        <taxon>Irideae</taxon>
        <taxon>Iris</taxon>
    </lineage>
</organism>
<comment type="caution">
    <text evidence="1">The sequence shown here is derived from an EMBL/GenBank/DDBJ whole genome shotgun (WGS) entry which is preliminary data.</text>
</comment>
<dbReference type="AlphaFoldDB" id="A0AAX6GXG7"/>
<reference evidence="1" key="2">
    <citation type="submission" date="2023-04" db="EMBL/GenBank/DDBJ databases">
        <authorList>
            <person name="Bruccoleri R.E."/>
            <person name="Oakeley E.J."/>
            <person name="Faust A.-M."/>
            <person name="Dessus-Babus S."/>
            <person name="Altorfer M."/>
            <person name="Burckhardt D."/>
            <person name="Oertli M."/>
            <person name="Naumann U."/>
            <person name="Petersen F."/>
            <person name="Wong J."/>
        </authorList>
    </citation>
    <scope>NUCLEOTIDE SEQUENCE</scope>
    <source>
        <strain evidence="1">GSM-AAB239-AS_SAM_17_03QT</strain>
        <tissue evidence="1">Leaf</tissue>
    </source>
</reference>
<name>A0AAX6GXG7_IRIPA</name>
<reference evidence="1" key="1">
    <citation type="journal article" date="2023" name="GigaByte">
        <title>Genome assembly of the bearded iris, Iris pallida Lam.</title>
        <authorList>
            <person name="Bruccoleri R.E."/>
            <person name="Oakeley E.J."/>
            <person name="Faust A.M.E."/>
            <person name="Altorfer M."/>
            <person name="Dessus-Babus S."/>
            <person name="Burckhardt D."/>
            <person name="Oertli M."/>
            <person name="Naumann U."/>
            <person name="Petersen F."/>
            <person name="Wong J."/>
        </authorList>
    </citation>
    <scope>NUCLEOTIDE SEQUENCE</scope>
    <source>
        <strain evidence="1">GSM-AAB239-AS_SAM_17_03QT</strain>
    </source>
</reference>